<feature type="transmembrane region" description="Helical" evidence="1">
    <location>
        <begin position="28"/>
        <end position="48"/>
    </location>
</feature>
<name>A0ABQ6YTP1_9NOCA</name>
<comment type="caution">
    <text evidence="2">The sequence shown here is derived from an EMBL/GenBank/DDBJ whole genome shotgun (WGS) entry which is preliminary data.</text>
</comment>
<dbReference type="RefSeq" id="WP_067978894.1">
    <property type="nucleotide sequence ID" value="NZ_VMSD01000001.1"/>
</dbReference>
<protein>
    <recommendedName>
        <fullName evidence="4">PH (Pleckstrin Homology) domain-containing protein</fullName>
    </recommendedName>
</protein>
<organism evidence="2 3">
    <name type="scientific">Nocardia caishijiensis</name>
    <dbReference type="NCBI Taxonomy" id="184756"/>
    <lineage>
        <taxon>Bacteria</taxon>
        <taxon>Bacillati</taxon>
        <taxon>Actinomycetota</taxon>
        <taxon>Actinomycetes</taxon>
        <taxon>Mycobacteriales</taxon>
        <taxon>Nocardiaceae</taxon>
        <taxon>Nocardia</taxon>
    </lineage>
</organism>
<evidence type="ECO:0000313" key="2">
    <source>
        <dbReference type="EMBL" id="KAF0849163.1"/>
    </source>
</evidence>
<accession>A0ABQ6YTP1</accession>
<sequence>MVVGSVIFVAIGVWVVSSDDVPLVPLVAGIVGIPMFSAAGVFFLGRLIRRRPELVLSDAGLVHRQSGSLAWHEVAHARVFVQRPSAGSKVRYVQIGLRDPQAYYARSSWWLRLMVKANNKLGYGDLNLAESMLGASAEEVIRAMRRHYPELVVVP</sequence>
<keyword evidence="1" id="KW-0812">Transmembrane</keyword>
<dbReference type="InterPro" id="IPR048136">
    <property type="entry name" value="STM3941-like"/>
</dbReference>
<evidence type="ECO:0000313" key="3">
    <source>
        <dbReference type="Proteomes" id="UP000798951"/>
    </source>
</evidence>
<dbReference type="Proteomes" id="UP000798951">
    <property type="component" value="Unassembled WGS sequence"/>
</dbReference>
<reference evidence="2 3" key="1">
    <citation type="submission" date="2019-07" db="EMBL/GenBank/DDBJ databases">
        <title>Genomic Encyclopedia of Type Strains, Phase IV (KMG-IV): sequencing the most valuable type-strain genomes for metagenomic binning, comparative biology and taxonomic classification.</title>
        <authorList>
            <person name="Goeker M."/>
        </authorList>
    </citation>
    <scope>NUCLEOTIDE SEQUENCE [LARGE SCALE GENOMIC DNA]</scope>
    <source>
        <strain evidence="2 3">DSM 44831</strain>
    </source>
</reference>
<dbReference type="EMBL" id="VMSD01000001">
    <property type="protein sequence ID" value="KAF0849163.1"/>
    <property type="molecule type" value="Genomic_DNA"/>
</dbReference>
<proteinExistence type="predicted"/>
<keyword evidence="3" id="KW-1185">Reference proteome</keyword>
<keyword evidence="1" id="KW-0472">Membrane</keyword>
<keyword evidence="1" id="KW-1133">Transmembrane helix</keyword>
<dbReference type="NCBIfam" id="NF041635">
    <property type="entry name" value="STM3941_fam"/>
    <property type="match status" value="1"/>
</dbReference>
<evidence type="ECO:0000256" key="1">
    <source>
        <dbReference type="SAM" id="Phobius"/>
    </source>
</evidence>
<evidence type="ECO:0008006" key="4">
    <source>
        <dbReference type="Google" id="ProtNLM"/>
    </source>
</evidence>
<gene>
    <name evidence="2" type="ORF">FNL39_101599</name>
</gene>